<dbReference type="RefSeq" id="XP_018705891.1">
    <property type="nucleotide sequence ID" value="XM_018847002.1"/>
</dbReference>
<comment type="similarity">
    <text evidence="1">Belongs to the FMO family.</text>
</comment>
<keyword evidence="2" id="KW-0285">Flavoprotein</keyword>
<dbReference type="PRINTS" id="PR00419">
    <property type="entry name" value="ADXRDTASE"/>
</dbReference>
<keyword evidence="4" id="KW-0560">Oxidoreductase</keyword>
<dbReference type="GO" id="GO:0050660">
    <property type="term" value="F:flavin adenine dinucleotide binding"/>
    <property type="evidence" value="ECO:0007669"/>
    <property type="project" value="InterPro"/>
</dbReference>
<evidence type="ECO:0000313" key="6">
    <source>
        <dbReference type="Proteomes" id="UP000076744"/>
    </source>
</evidence>
<sequence>MPPTTVKRVAVIGVGPAGAITIDALAREKAFDIIRVFERREGPGGCWIGDATTPPAETNLEDLAKRNVDLPLSIPEQLPALTPKSDQPRFTESSVYPYLETNIDSLPMEFSQEPIPPEKSQGSIELHGKDTPFRHWRVMRDYIARLVDRNGYQDYVSYNTTVERAEKVDGEWKLTLRRDGAAQDYWWNEYFDAVIVATGHYSVPYIPSIPGLEQLQKLRPGSVVHSKHFRGRHSYKGKRIVVVGASVSAADLAFDLAEVAEAPVHAVTIGHTPNGYFGSDAFQHPLIRQHPSIDRVDGRTVHFADGSSVPDVDHVLFGTGYTWTLPFLPVVPVRGGNRVPGLYQHVVWQADPTLLFVGAVNAGLTFKVFEWQAVFAARLLAGRARALPPVQEMRRWEEERVAARGDGAKFALVYPDFEDYFETLRGLAGEGEGEGGVGRRLPPFRREWFRAFLEGHERRKRMWRRINAEYREIEEKRLKKAGEPKPRL</sequence>
<protein>
    <submittedName>
        <fullName evidence="5">Flavin-containing monooxygenase FMO</fullName>
    </submittedName>
</protein>
<dbReference type="Proteomes" id="UP000076744">
    <property type="component" value="Unassembled WGS sequence"/>
</dbReference>
<name>A0A168APQ0_CORFA</name>
<gene>
    <name evidence="5" type="ORF">ISF_03396</name>
</gene>
<dbReference type="Gene3D" id="3.50.50.60">
    <property type="entry name" value="FAD/NAD(P)-binding domain"/>
    <property type="match status" value="2"/>
</dbReference>
<dbReference type="Pfam" id="PF00743">
    <property type="entry name" value="FMO-like"/>
    <property type="match status" value="2"/>
</dbReference>
<evidence type="ECO:0000256" key="3">
    <source>
        <dbReference type="ARBA" id="ARBA00022827"/>
    </source>
</evidence>
<evidence type="ECO:0000313" key="5">
    <source>
        <dbReference type="EMBL" id="OAA69021.1"/>
    </source>
</evidence>
<dbReference type="InterPro" id="IPR036188">
    <property type="entry name" value="FAD/NAD-bd_sf"/>
</dbReference>
<keyword evidence="5" id="KW-0503">Monooxygenase</keyword>
<accession>A0A168APQ0</accession>
<dbReference type="InterPro" id="IPR050346">
    <property type="entry name" value="FMO-like"/>
</dbReference>
<dbReference type="AlphaFoldDB" id="A0A168APQ0"/>
<dbReference type="InterPro" id="IPR020946">
    <property type="entry name" value="Flavin_mOase-like"/>
</dbReference>
<dbReference type="GO" id="GO:0004499">
    <property type="term" value="F:N,N-dimethylaniline monooxygenase activity"/>
    <property type="evidence" value="ECO:0007669"/>
    <property type="project" value="InterPro"/>
</dbReference>
<organism evidence="5 6">
    <name type="scientific">Cordyceps fumosorosea (strain ARSEF 2679)</name>
    <name type="common">Isaria fumosorosea</name>
    <dbReference type="NCBI Taxonomy" id="1081104"/>
    <lineage>
        <taxon>Eukaryota</taxon>
        <taxon>Fungi</taxon>
        <taxon>Dikarya</taxon>
        <taxon>Ascomycota</taxon>
        <taxon>Pezizomycotina</taxon>
        <taxon>Sordariomycetes</taxon>
        <taxon>Hypocreomycetidae</taxon>
        <taxon>Hypocreales</taxon>
        <taxon>Cordycipitaceae</taxon>
        <taxon>Cordyceps</taxon>
    </lineage>
</organism>
<dbReference type="SUPFAM" id="SSF51905">
    <property type="entry name" value="FAD/NAD(P)-binding domain"/>
    <property type="match status" value="2"/>
</dbReference>
<reference evidence="5 6" key="1">
    <citation type="journal article" date="2016" name="Genome Biol. Evol.">
        <title>Divergent and convergent evolution of fungal pathogenicity.</title>
        <authorList>
            <person name="Shang Y."/>
            <person name="Xiao G."/>
            <person name="Zheng P."/>
            <person name="Cen K."/>
            <person name="Zhan S."/>
            <person name="Wang C."/>
        </authorList>
    </citation>
    <scope>NUCLEOTIDE SEQUENCE [LARGE SCALE GENOMIC DNA]</scope>
    <source>
        <strain evidence="5 6">ARSEF 2679</strain>
    </source>
</reference>
<dbReference type="PANTHER" id="PTHR23023">
    <property type="entry name" value="DIMETHYLANILINE MONOOXYGENASE"/>
    <property type="match status" value="1"/>
</dbReference>
<evidence type="ECO:0000256" key="4">
    <source>
        <dbReference type="ARBA" id="ARBA00023002"/>
    </source>
</evidence>
<dbReference type="GeneID" id="30019688"/>
<proteinExistence type="inferred from homology"/>
<keyword evidence="6" id="KW-1185">Reference proteome</keyword>
<keyword evidence="3" id="KW-0274">FAD</keyword>
<evidence type="ECO:0000256" key="1">
    <source>
        <dbReference type="ARBA" id="ARBA00009183"/>
    </source>
</evidence>
<dbReference type="EMBL" id="AZHB01000006">
    <property type="protein sequence ID" value="OAA69021.1"/>
    <property type="molecule type" value="Genomic_DNA"/>
</dbReference>
<dbReference type="OrthoDB" id="66881at2759"/>
<comment type="caution">
    <text evidence="5">The sequence shown here is derived from an EMBL/GenBank/DDBJ whole genome shotgun (WGS) entry which is preliminary data.</text>
</comment>
<evidence type="ECO:0000256" key="2">
    <source>
        <dbReference type="ARBA" id="ARBA00022630"/>
    </source>
</evidence>
<dbReference type="GO" id="GO:0050661">
    <property type="term" value="F:NADP binding"/>
    <property type="evidence" value="ECO:0007669"/>
    <property type="project" value="InterPro"/>
</dbReference>